<dbReference type="Gene3D" id="3.10.450.50">
    <property type="match status" value="2"/>
</dbReference>
<dbReference type="EMBL" id="JBHSIV010000035">
    <property type="protein sequence ID" value="MFC5065329.1"/>
    <property type="molecule type" value="Genomic_DNA"/>
</dbReference>
<gene>
    <name evidence="2" type="ORF">ACFPBZ_24145</name>
</gene>
<dbReference type="Proteomes" id="UP001595947">
    <property type="component" value="Unassembled WGS sequence"/>
</dbReference>
<accession>A0ABV9YTE1</accession>
<evidence type="ECO:0000313" key="2">
    <source>
        <dbReference type="EMBL" id="MFC5065329.1"/>
    </source>
</evidence>
<proteinExistence type="predicted"/>
<feature type="domain" description="SnoaL-like" evidence="1">
    <location>
        <begin position="140"/>
        <end position="260"/>
    </location>
</feature>
<feature type="domain" description="SnoaL-like" evidence="1">
    <location>
        <begin position="7"/>
        <end position="128"/>
    </location>
</feature>
<name>A0ABV9YTE1_9PSEU</name>
<dbReference type="SUPFAM" id="SSF54427">
    <property type="entry name" value="NTF2-like"/>
    <property type="match status" value="2"/>
</dbReference>
<keyword evidence="3" id="KW-1185">Reference proteome</keyword>
<dbReference type="InterPro" id="IPR011944">
    <property type="entry name" value="Steroid_delta5-4_isomerase"/>
</dbReference>
<evidence type="ECO:0000259" key="1">
    <source>
        <dbReference type="Pfam" id="PF13474"/>
    </source>
</evidence>
<sequence>MDDETEIRELVHRWARAVHEGDLAGVTADHAEDVVMFDVPPPHRGVRGADAYREVWPGFFAWQSSGACFEIDELDVTAGGDVAWAHALLRCGTPDELAAAPEVRLRLTLGLRREAGRWVVAHEHHSFADLTDPAATPDAVREVHEAWTRGTEAKDLDAIMEHIAPDVVSYEQAGELEYRGADAVREVCREGLDAADEVTMSTPGLTVRVDGATAVSWGLDRVAGVGPDGEPFEVRSRGTRVFARRDGRWLLVHQHVSVPAGP</sequence>
<dbReference type="RefSeq" id="WP_378038663.1">
    <property type="nucleotide sequence ID" value="NZ_JBHSIV010000035.1"/>
</dbReference>
<organism evidence="2 3">
    <name type="scientific">Actinomycetospora atypica</name>
    <dbReference type="NCBI Taxonomy" id="1290095"/>
    <lineage>
        <taxon>Bacteria</taxon>
        <taxon>Bacillati</taxon>
        <taxon>Actinomycetota</taxon>
        <taxon>Actinomycetes</taxon>
        <taxon>Pseudonocardiales</taxon>
        <taxon>Pseudonocardiaceae</taxon>
        <taxon>Actinomycetospora</taxon>
    </lineage>
</organism>
<evidence type="ECO:0000313" key="3">
    <source>
        <dbReference type="Proteomes" id="UP001595947"/>
    </source>
</evidence>
<comment type="caution">
    <text evidence="2">The sequence shown here is derived from an EMBL/GenBank/DDBJ whole genome shotgun (WGS) entry which is preliminary data.</text>
</comment>
<reference evidence="3" key="1">
    <citation type="journal article" date="2019" name="Int. J. Syst. Evol. Microbiol.">
        <title>The Global Catalogue of Microorganisms (GCM) 10K type strain sequencing project: providing services to taxonomists for standard genome sequencing and annotation.</title>
        <authorList>
            <consortium name="The Broad Institute Genomics Platform"/>
            <consortium name="The Broad Institute Genome Sequencing Center for Infectious Disease"/>
            <person name="Wu L."/>
            <person name="Ma J."/>
        </authorList>
    </citation>
    <scope>NUCLEOTIDE SEQUENCE [LARGE SCALE GENOMIC DNA]</scope>
    <source>
        <strain evidence="3">CGMCC 4.7093</strain>
    </source>
</reference>
<dbReference type="InterPro" id="IPR032710">
    <property type="entry name" value="NTF2-like_dom_sf"/>
</dbReference>
<dbReference type="Pfam" id="PF13474">
    <property type="entry name" value="SnoaL_3"/>
    <property type="match status" value="2"/>
</dbReference>
<protein>
    <submittedName>
        <fullName evidence="2">YybH family protein</fullName>
    </submittedName>
</protein>
<dbReference type="InterPro" id="IPR037401">
    <property type="entry name" value="SnoaL-like"/>
</dbReference>
<dbReference type="NCBIfam" id="TIGR02246">
    <property type="entry name" value="SgcJ/EcaC family oxidoreductase"/>
    <property type="match status" value="1"/>
</dbReference>